<dbReference type="InterPro" id="IPR029062">
    <property type="entry name" value="Class_I_gatase-like"/>
</dbReference>
<dbReference type="InterPro" id="IPR011697">
    <property type="entry name" value="Peptidase_C26"/>
</dbReference>
<keyword evidence="1" id="KW-0315">Glutamine amidotransferase</keyword>
<evidence type="ECO:0000313" key="2">
    <source>
        <dbReference type="Proteomes" id="UP000295515"/>
    </source>
</evidence>
<keyword evidence="1" id="KW-0808">Transferase</keyword>
<dbReference type="GO" id="GO:0016811">
    <property type="term" value="F:hydrolase activity, acting on carbon-nitrogen (but not peptide) bonds, in linear amides"/>
    <property type="evidence" value="ECO:0007669"/>
    <property type="project" value="InterPro"/>
</dbReference>
<evidence type="ECO:0000313" key="1">
    <source>
        <dbReference type="EMBL" id="TCV97837.1"/>
    </source>
</evidence>
<accession>A0A4R3YXC3</accession>
<dbReference type="Pfam" id="PF07722">
    <property type="entry name" value="Peptidase_C26"/>
    <property type="match status" value="1"/>
</dbReference>
<dbReference type="Gene3D" id="3.40.50.880">
    <property type="match status" value="1"/>
</dbReference>
<gene>
    <name evidence="1" type="ORF">EDD60_1143</name>
</gene>
<dbReference type="EMBL" id="SMCQ01000014">
    <property type="protein sequence ID" value="TCV97837.1"/>
    <property type="molecule type" value="Genomic_DNA"/>
</dbReference>
<dbReference type="AlphaFoldDB" id="A0A4R3YXC3"/>
<dbReference type="CDD" id="cd01745">
    <property type="entry name" value="GATase1_2"/>
    <property type="match status" value="1"/>
</dbReference>
<dbReference type="GeneID" id="98915741"/>
<dbReference type="SUPFAM" id="SSF52317">
    <property type="entry name" value="Class I glutamine amidotransferase-like"/>
    <property type="match status" value="1"/>
</dbReference>
<dbReference type="PANTHER" id="PTHR43235">
    <property type="entry name" value="GLUTAMINE AMIDOTRANSFERASE PB2B2.05-RELATED"/>
    <property type="match status" value="1"/>
</dbReference>
<reference evidence="1 2" key="1">
    <citation type="submission" date="2019-03" db="EMBL/GenBank/DDBJ databases">
        <title>Genomic Encyclopedia of Type Strains, Phase IV (KMG-IV): sequencing the most valuable type-strain genomes for metagenomic binning, comparative biology and taxonomic classification.</title>
        <authorList>
            <person name="Goeker M."/>
        </authorList>
    </citation>
    <scope>NUCLEOTIDE SEQUENCE [LARGE SCALE GENOMIC DNA]</scope>
    <source>
        <strain evidence="1 2">DSM 29487</strain>
    </source>
</reference>
<protein>
    <submittedName>
        <fullName evidence="1">Putative glutamine amidotransferase</fullName>
    </submittedName>
</protein>
<comment type="caution">
    <text evidence="1">The sequence shown here is derived from an EMBL/GenBank/DDBJ whole genome shotgun (WGS) entry which is preliminary data.</text>
</comment>
<dbReference type="InterPro" id="IPR044668">
    <property type="entry name" value="PuuD-like"/>
</dbReference>
<dbReference type="GO" id="GO:0016740">
    <property type="term" value="F:transferase activity"/>
    <property type="evidence" value="ECO:0007669"/>
    <property type="project" value="UniProtKB-KW"/>
</dbReference>
<organism evidence="1 2">
    <name type="scientific">Longibaculum muris</name>
    <dbReference type="NCBI Taxonomy" id="1796628"/>
    <lineage>
        <taxon>Bacteria</taxon>
        <taxon>Bacillati</taxon>
        <taxon>Bacillota</taxon>
        <taxon>Erysipelotrichia</taxon>
        <taxon>Erysipelotrichales</taxon>
        <taxon>Coprobacillaceae</taxon>
        <taxon>Longibaculum</taxon>
    </lineage>
</organism>
<dbReference type="PROSITE" id="PS51273">
    <property type="entry name" value="GATASE_TYPE_1"/>
    <property type="match status" value="1"/>
</dbReference>
<proteinExistence type="predicted"/>
<name>A0A4R3YXC3_9FIRM</name>
<dbReference type="FunFam" id="3.40.50.880:FF:000030">
    <property type="entry name" value="Gamma-glutamyl-gamma-aminobutyrate hydrolase PuuD"/>
    <property type="match status" value="1"/>
</dbReference>
<keyword evidence="2" id="KW-1185">Reference proteome</keyword>
<dbReference type="Proteomes" id="UP000295515">
    <property type="component" value="Unassembled WGS sequence"/>
</dbReference>
<dbReference type="PANTHER" id="PTHR43235:SF1">
    <property type="entry name" value="GLUTAMINE AMIDOTRANSFERASE PB2B2.05-RELATED"/>
    <property type="match status" value="1"/>
</dbReference>
<sequence length="235" mass="27400">MKAIIGITCSEKYEEGRCIQFVNQEYIEAIEKAGGIPLLLPISESKEVVEEQLERIDGLLIPGGYDVNPLFYHESCQFELDISDSKRDYYEIQLLKLCSQKNIPILGICRGLQIINVAFGGTLYQDNQMASEYVFQHQQKERREFPTHSIRINKDSFLAPIFNDKTFVNSMHHQSIKKLAEDFRVVARSEDSIIEAIQHNFLKIYGVQFHPECMIRDEKMQKIFDIFVYQCNYKK</sequence>
<dbReference type="RefSeq" id="WP_066449656.1">
    <property type="nucleotide sequence ID" value="NZ_JADMQS010000014.1"/>
</dbReference>
<dbReference type="GO" id="GO:0005829">
    <property type="term" value="C:cytosol"/>
    <property type="evidence" value="ECO:0007669"/>
    <property type="project" value="TreeGrafter"/>
</dbReference>